<feature type="region of interest" description="Disordered" evidence="1">
    <location>
        <begin position="114"/>
        <end position="208"/>
    </location>
</feature>
<accession>A0A645CX85</accession>
<feature type="compositionally biased region" description="Basic and acidic residues" evidence="1">
    <location>
        <begin position="129"/>
        <end position="147"/>
    </location>
</feature>
<feature type="compositionally biased region" description="Basic residues" evidence="1">
    <location>
        <begin position="71"/>
        <end position="82"/>
    </location>
</feature>
<feature type="compositionally biased region" description="Basic residues" evidence="1">
    <location>
        <begin position="178"/>
        <end position="194"/>
    </location>
</feature>
<sequence length="208" mass="23444">MRRLHGPWNRLCARPLVRRRGTGKLARKPRANALERVSRRGACEMPRLRREIFGGAATTDSRQLPPDPARNRRRGFGNHQKHEKGLTNDLSGVYPIQSRGCGGVGLRAAGGRIARSPETAPARRCPLGDPRRMPGDFRRVRPRENHHAGQHHGYNRPQVPRPKNADHLPARRETGVHAGRKAVLRNRARIRPRQCRSGSGRAVLHHQL</sequence>
<feature type="compositionally biased region" description="Basic and acidic residues" evidence="1">
    <location>
        <begin position="163"/>
        <end position="175"/>
    </location>
</feature>
<dbReference type="EMBL" id="VSSQ01030800">
    <property type="protein sequence ID" value="MPM81458.1"/>
    <property type="molecule type" value="Genomic_DNA"/>
</dbReference>
<protein>
    <submittedName>
        <fullName evidence="2">Uncharacterized protein</fullName>
    </submittedName>
</protein>
<evidence type="ECO:0000256" key="1">
    <source>
        <dbReference type="SAM" id="MobiDB-lite"/>
    </source>
</evidence>
<comment type="caution">
    <text evidence="2">The sequence shown here is derived from an EMBL/GenBank/DDBJ whole genome shotgun (WGS) entry which is preliminary data.</text>
</comment>
<feature type="region of interest" description="Disordered" evidence="1">
    <location>
        <begin position="54"/>
        <end position="91"/>
    </location>
</feature>
<organism evidence="2">
    <name type="scientific">bioreactor metagenome</name>
    <dbReference type="NCBI Taxonomy" id="1076179"/>
    <lineage>
        <taxon>unclassified sequences</taxon>
        <taxon>metagenomes</taxon>
        <taxon>ecological metagenomes</taxon>
    </lineage>
</organism>
<evidence type="ECO:0000313" key="2">
    <source>
        <dbReference type="EMBL" id="MPM81458.1"/>
    </source>
</evidence>
<name>A0A645CX85_9ZZZZ</name>
<proteinExistence type="predicted"/>
<gene>
    <name evidence="2" type="ORF">SDC9_128511</name>
</gene>
<dbReference type="AlphaFoldDB" id="A0A645CX85"/>
<reference evidence="2" key="1">
    <citation type="submission" date="2019-08" db="EMBL/GenBank/DDBJ databases">
        <authorList>
            <person name="Kucharzyk K."/>
            <person name="Murdoch R.W."/>
            <person name="Higgins S."/>
            <person name="Loffler F."/>
        </authorList>
    </citation>
    <scope>NUCLEOTIDE SEQUENCE</scope>
</reference>